<feature type="domain" description="Tf2-1-like SH3-like" evidence="1">
    <location>
        <begin position="242"/>
        <end position="304"/>
    </location>
</feature>
<dbReference type="InParanoid" id="A0A2P6N3Q1"/>
<accession>A0A2P6N3Q1</accession>
<dbReference type="AlphaFoldDB" id="A0A2P6N3Q1"/>
<comment type="caution">
    <text evidence="2">The sequence shown here is derived from an EMBL/GenBank/DDBJ whole genome shotgun (WGS) entry which is preliminary data.</text>
</comment>
<evidence type="ECO:0000259" key="1">
    <source>
        <dbReference type="Pfam" id="PF24626"/>
    </source>
</evidence>
<protein>
    <submittedName>
        <fullName evidence="2">Retrotransposable element protein</fullName>
    </submittedName>
</protein>
<dbReference type="OrthoDB" id="5094105at2759"/>
<dbReference type="InterPro" id="IPR056924">
    <property type="entry name" value="SH3_Tf2-1"/>
</dbReference>
<proteinExistence type="predicted"/>
<gene>
    <name evidence="2" type="ORF">PROFUN_13418</name>
</gene>
<reference evidence="2 3" key="1">
    <citation type="journal article" date="2018" name="Genome Biol. Evol.">
        <title>Multiple Roots of Fruiting Body Formation in Amoebozoa.</title>
        <authorList>
            <person name="Hillmann F."/>
            <person name="Forbes G."/>
            <person name="Novohradska S."/>
            <person name="Ferling I."/>
            <person name="Riege K."/>
            <person name="Groth M."/>
            <person name="Westermann M."/>
            <person name="Marz M."/>
            <person name="Spaller T."/>
            <person name="Winckler T."/>
            <person name="Schaap P."/>
            <person name="Glockner G."/>
        </authorList>
    </citation>
    <scope>NUCLEOTIDE SEQUENCE [LARGE SCALE GENOMIC DNA]</scope>
    <source>
        <strain evidence="2 3">Jena</strain>
    </source>
</reference>
<dbReference type="Pfam" id="PF24626">
    <property type="entry name" value="SH3_Tf2-1"/>
    <property type="match status" value="1"/>
</dbReference>
<dbReference type="Proteomes" id="UP000241769">
    <property type="component" value="Unassembled WGS sequence"/>
</dbReference>
<name>A0A2P6N3Q1_9EUKA</name>
<evidence type="ECO:0000313" key="3">
    <source>
        <dbReference type="Proteomes" id="UP000241769"/>
    </source>
</evidence>
<sequence length="338" mass="39301">METLTPVKVLSDHNNSKYFMTSKNLNCRQVRWSQFLSDFNFVIVTWVTSDDLSSQGFYSNDQELLFYKGRIVVPKSLRLTILLAQLTTCRSHGRQKDSALDHVLYVNELRLVDINRQVCCTTSPIGEMVIKSWWLLINSPKWHILYHVERISLLKKQLNYTWIECLGIMGYLIIYEVLYLPDNWVELLVTAEFSTTLSADSGELASHMKYLKMFLSESLEYAYDEMKYADVHCRPSPSYKPGDKVMLSTENIKSWSPKAKWSDKRIGPFVIVKEVHSGSDAYMLDMPTSWQIHLVFQASLLTRFIEDPPERLQPPPPPVMVDGHKEFVIKKFLDWKPT</sequence>
<evidence type="ECO:0000313" key="2">
    <source>
        <dbReference type="EMBL" id="PRP78585.1"/>
    </source>
</evidence>
<organism evidence="2 3">
    <name type="scientific">Planoprotostelium fungivorum</name>
    <dbReference type="NCBI Taxonomy" id="1890364"/>
    <lineage>
        <taxon>Eukaryota</taxon>
        <taxon>Amoebozoa</taxon>
        <taxon>Evosea</taxon>
        <taxon>Variosea</taxon>
        <taxon>Cavosteliida</taxon>
        <taxon>Cavosteliaceae</taxon>
        <taxon>Planoprotostelium</taxon>
    </lineage>
</organism>
<dbReference type="STRING" id="1890364.A0A2P6N3Q1"/>
<keyword evidence="3" id="KW-1185">Reference proteome</keyword>
<dbReference type="EMBL" id="MDYQ01000216">
    <property type="protein sequence ID" value="PRP78585.1"/>
    <property type="molecule type" value="Genomic_DNA"/>
</dbReference>